<keyword evidence="4" id="KW-1003">Cell membrane</keyword>
<dbReference type="PANTHER" id="PTHR42929:SF1">
    <property type="entry name" value="INNER MEMBRANE ABC TRANSPORTER PERMEASE PROTEIN YDCU-RELATED"/>
    <property type="match status" value="1"/>
</dbReference>
<keyword evidence="7 8" id="KW-0472">Membrane</keyword>
<dbReference type="GO" id="GO:0055085">
    <property type="term" value="P:transmembrane transport"/>
    <property type="evidence" value="ECO:0007669"/>
    <property type="project" value="InterPro"/>
</dbReference>
<reference evidence="10 11" key="1">
    <citation type="submission" date="2016-10" db="EMBL/GenBank/DDBJ databases">
        <authorList>
            <person name="de Groot N.N."/>
        </authorList>
    </citation>
    <scope>NUCLEOTIDE SEQUENCE [LARGE SCALE GENOMIC DNA]</scope>
    <source>
        <strain evidence="10 11">DSM 17890</strain>
    </source>
</reference>
<feature type="transmembrane region" description="Helical" evidence="8">
    <location>
        <begin position="94"/>
        <end position="116"/>
    </location>
</feature>
<dbReference type="InterPro" id="IPR035906">
    <property type="entry name" value="MetI-like_sf"/>
</dbReference>
<feature type="transmembrane region" description="Helical" evidence="8">
    <location>
        <begin position="122"/>
        <end position="141"/>
    </location>
</feature>
<feature type="transmembrane region" description="Helical" evidence="8">
    <location>
        <begin position="240"/>
        <end position="261"/>
    </location>
</feature>
<gene>
    <name evidence="10" type="ORF">SAMN05444336_1011205</name>
</gene>
<dbReference type="AlphaFoldDB" id="A0A1H2U4N2"/>
<feature type="transmembrane region" description="Helical" evidence="8">
    <location>
        <begin position="148"/>
        <end position="166"/>
    </location>
</feature>
<evidence type="ECO:0000256" key="2">
    <source>
        <dbReference type="ARBA" id="ARBA00007069"/>
    </source>
</evidence>
<evidence type="ECO:0000256" key="1">
    <source>
        <dbReference type="ARBA" id="ARBA00004651"/>
    </source>
</evidence>
<dbReference type="EMBL" id="FNMZ01000001">
    <property type="protein sequence ID" value="SDW50559.1"/>
    <property type="molecule type" value="Genomic_DNA"/>
</dbReference>
<comment type="similarity">
    <text evidence="2">Belongs to the binding-protein-dependent transport system permease family. CysTW subfamily.</text>
</comment>
<keyword evidence="11" id="KW-1185">Reference proteome</keyword>
<evidence type="ECO:0000313" key="11">
    <source>
        <dbReference type="Proteomes" id="UP000199118"/>
    </source>
</evidence>
<evidence type="ECO:0000313" key="10">
    <source>
        <dbReference type="EMBL" id="SDW50559.1"/>
    </source>
</evidence>
<keyword evidence="5 8" id="KW-0812">Transmembrane</keyword>
<dbReference type="PANTHER" id="PTHR42929">
    <property type="entry name" value="INNER MEMBRANE ABC TRANSPORTER PERMEASE PROTEIN YDCU-RELATED-RELATED"/>
    <property type="match status" value="1"/>
</dbReference>
<evidence type="ECO:0000256" key="5">
    <source>
        <dbReference type="ARBA" id="ARBA00022692"/>
    </source>
</evidence>
<dbReference type="OrthoDB" id="9807047at2"/>
<dbReference type="Pfam" id="PF00528">
    <property type="entry name" value="BPD_transp_1"/>
    <property type="match status" value="1"/>
</dbReference>
<dbReference type="Proteomes" id="UP000199118">
    <property type="component" value="Unassembled WGS sequence"/>
</dbReference>
<evidence type="ECO:0000256" key="3">
    <source>
        <dbReference type="ARBA" id="ARBA00022448"/>
    </source>
</evidence>
<dbReference type="Gene3D" id="1.10.3720.10">
    <property type="entry name" value="MetI-like"/>
    <property type="match status" value="1"/>
</dbReference>
<keyword evidence="6 8" id="KW-1133">Transmembrane helix</keyword>
<dbReference type="SUPFAM" id="SSF161098">
    <property type="entry name" value="MetI-like"/>
    <property type="match status" value="1"/>
</dbReference>
<evidence type="ECO:0000256" key="7">
    <source>
        <dbReference type="ARBA" id="ARBA00023136"/>
    </source>
</evidence>
<proteinExistence type="inferred from homology"/>
<dbReference type="RefSeq" id="WP_092680159.1">
    <property type="nucleotide sequence ID" value="NZ_FNMZ01000001.1"/>
</dbReference>
<feature type="transmembrane region" description="Helical" evidence="8">
    <location>
        <begin position="178"/>
        <end position="196"/>
    </location>
</feature>
<dbReference type="STRING" id="356660.SAMN05444336_1011205"/>
<feature type="transmembrane region" description="Helical" evidence="8">
    <location>
        <begin position="20"/>
        <end position="41"/>
    </location>
</feature>
<sequence>MSGLRAFFAGFVDRNGLPVAIYLGLAVTIWVFLLVALPQLAMLDFSFRHNLPPSKMGGPEDVYTLEQYRYFFLGSEIGGGDWNALDIGVLFKTLLAAVAVTLIDLAICYPVAYLLAHSARGAAGRLMVLALIVPFWVNEILRAFAFRILFGATGVINEAGMAMGLWSAPIDFVGEDVALYAGLSYAYILLMIFPLYNAIESLDRNQIEAARDMGASRIQVHWKVVIPYAKPGIASGSTMVFMLTAGALAAPQILGGPSNLWFTQIVYQWFNDGGNWPRGSAYAIVLLAVCIGFVMLMMRVFRVSIGAIGR</sequence>
<evidence type="ECO:0000256" key="4">
    <source>
        <dbReference type="ARBA" id="ARBA00022475"/>
    </source>
</evidence>
<comment type="subcellular location">
    <subcellularLocation>
        <location evidence="1 8">Cell membrane</location>
        <topology evidence="1 8">Multi-pass membrane protein</topology>
    </subcellularLocation>
</comment>
<keyword evidence="3 8" id="KW-0813">Transport</keyword>
<dbReference type="CDD" id="cd06261">
    <property type="entry name" value="TM_PBP2"/>
    <property type="match status" value="1"/>
</dbReference>
<dbReference type="InterPro" id="IPR000515">
    <property type="entry name" value="MetI-like"/>
</dbReference>
<evidence type="ECO:0000256" key="6">
    <source>
        <dbReference type="ARBA" id="ARBA00022989"/>
    </source>
</evidence>
<name>A0A1H2U4N2_9RHOB</name>
<accession>A0A1H2U4N2</accession>
<dbReference type="PROSITE" id="PS50928">
    <property type="entry name" value="ABC_TM1"/>
    <property type="match status" value="1"/>
</dbReference>
<protein>
    <submittedName>
        <fullName evidence="10">Spermidine/putrescine transport system permease protein</fullName>
    </submittedName>
</protein>
<evidence type="ECO:0000256" key="8">
    <source>
        <dbReference type="RuleBase" id="RU363032"/>
    </source>
</evidence>
<organism evidence="10 11">
    <name type="scientific">Albimonas donghaensis</name>
    <dbReference type="NCBI Taxonomy" id="356660"/>
    <lineage>
        <taxon>Bacteria</taxon>
        <taxon>Pseudomonadati</taxon>
        <taxon>Pseudomonadota</taxon>
        <taxon>Alphaproteobacteria</taxon>
        <taxon>Rhodobacterales</taxon>
        <taxon>Paracoccaceae</taxon>
        <taxon>Albimonas</taxon>
    </lineage>
</organism>
<dbReference type="GO" id="GO:0005886">
    <property type="term" value="C:plasma membrane"/>
    <property type="evidence" value="ECO:0007669"/>
    <property type="project" value="UniProtKB-SubCell"/>
</dbReference>
<feature type="domain" description="ABC transmembrane type-1" evidence="9">
    <location>
        <begin position="90"/>
        <end position="297"/>
    </location>
</feature>
<evidence type="ECO:0000259" key="9">
    <source>
        <dbReference type="PROSITE" id="PS50928"/>
    </source>
</evidence>
<feature type="transmembrane region" description="Helical" evidence="8">
    <location>
        <begin position="281"/>
        <end position="301"/>
    </location>
</feature>